<dbReference type="EMBL" id="WNTK01000012">
    <property type="protein sequence ID" value="KAG9475503.1"/>
    <property type="molecule type" value="Genomic_DNA"/>
</dbReference>
<evidence type="ECO:0000313" key="4">
    <source>
        <dbReference type="Proteomes" id="UP000770717"/>
    </source>
</evidence>
<reference evidence="3" key="1">
    <citation type="thesis" date="2020" institute="ProQuest LLC" country="789 East Eisenhower Parkway, Ann Arbor, MI, USA">
        <title>Comparative Genomics and Chromosome Evolution.</title>
        <authorList>
            <person name="Mudd A.B."/>
        </authorList>
    </citation>
    <scope>NUCLEOTIDE SEQUENCE</scope>
    <source>
        <strain evidence="3">HN-11 Male</strain>
        <tissue evidence="3">Kidney and liver</tissue>
    </source>
</reference>
<gene>
    <name evidence="3" type="ORF">GDO78_003740</name>
</gene>
<feature type="compositionally biased region" description="Basic and acidic residues" evidence="2">
    <location>
        <begin position="146"/>
        <end position="159"/>
    </location>
</feature>
<evidence type="ECO:0000256" key="2">
    <source>
        <dbReference type="SAM" id="MobiDB-lite"/>
    </source>
</evidence>
<proteinExistence type="predicted"/>
<accession>A0A8J6JZI6</accession>
<keyword evidence="4" id="KW-1185">Reference proteome</keyword>
<feature type="compositionally biased region" description="Basic and acidic residues" evidence="2">
    <location>
        <begin position="182"/>
        <end position="192"/>
    </location>
</feature>
<feature type="coiled-coil region" evidence="1">
    <location>
        <begin position="16"/>
        <end position="43"/>
    </location>
</feature>
<organism evidence="3 4">
    <name type="scientific">Eleutherodactylus coqui</name>
    <name type="common">Puerto Rican coqui</name>
    <dbReference type="NCBI Taxonomy" id="57060"/>
    <lineage>
        <taxon>Eukaryota</taxon>
        <taxon>Metazoa</taxon>
        <taxon>Chordata</taxon>
        <taxon>Craniata</taxon>
        <taxon>Vertebrata</taxon>
        <taxon>Euteleostomi</taxon>
        <taxon>Amphibia</taxon>
        <taxon>Batrachia</taxon>
        <taxon>Anura</taxon>
        <taxon>Neobatrachia</taxon>
        <taxon>Hyloidea</taxon>
        <taxon>Eleutherodactylidae</taxon>
        <taxon>Eleutherodactylinae</taxon>
        <taxon>Eleutherodactylus</taxon>
        <taxon>Eleutherodactylus</taxon>
    </lineage>
</organism>
<protein>
    <submittedName>
        <fullName evidence="3">Uncharacterized protein</fullName>
    </submittedName>
</protein>
<evidence type="ECO:0000256" key="1">
    <source>
        <dbReference type="SAM" id="Coils"/>
    </source>
</evidence>
<dbReference type="Proteomes" id="UP000770717">
    <property type="component" value="Unassembled WGS sequence"/>
</dbReference>
<feature type="region of interest" description="Disordered" evidence="2">
    <location>
        <begin position="381"/>
        <end position="420"/>
    </location>
</feature>
<comment type="caution">
    <text evidence="3">The sequence shown here is derived from an EMBL/GenBank/DDBJ whole genome shotgun (WGS) entry which is preliminary data.</text>
</comment>
<sequence length="498" mass="55517">MRAQPPHSRPWVNKWLEVTTASLKELQQMRQEVEERVRGVLEERSEKGEGGNWRRKMSAEESLTCGRRNRLDADPTRPGSLELEQIQEEVLVTLGRSHLGTSPPGPSCRSHTSGFRPDLMVEGVQGKVHTRKLSPWTMEAPRPAKTKLERENSMDHPETRQNQGAPADLVADHRSPGWTRTDGQEPDRTAPDVERREDLLPLLPVLPTEPAPLCRIGSGSFAPRLRLGSSGVTSDLLFLRKMNGNCLSAHSSGFYETSDLDSTSSSCSSLCSDISCHTSVSLMSPHRSSVMRPRSIDCTQERRKELQSGVVQTNRPMSAGALDGYFLRSASNARFDFDVAPCDYPYSGTPPLCAIQQYRKAERYICKLALKYRCKPGVSAVRPDLGPPAPRRPAQAFPPVSHASYPPSPQVTSRSSSLEDVRKRSAGSWGRFLSRAMFKKDSRIAASDLNLERCGKNSRDALQRPSLAEGQFMHSKSFRNLLSVNPFKRSQRALNKVW</sequence>
<dbReference type="AlphaFoldDB" id="A0A8J6JZI6"/>
<name>A0A8J6JZI6_ELECQ</name>
<evidence type="ECO:0000313" key="3">
    <source>
        <dbReference type="EMBL" id="KAG9475503.1"/>
    </source>
</evidence>
<keyword evidence="1" id="KW-0175">Coiled coil</keyword>
<dbReference type="OrthoDB" id="9904573at2759"/>
<feature type="region of interest" description="Disordered" evidence="2">
    <location>
        <begin position="137"/>
        <end position="192"/>
    </location>
</feature>